<dbReference type="AlphaFoldDB" id="E0Y1E3"/>
<evidence type="ECO:0000256" key="3">
    <source>
        <dbReference type="PIRSR" id="PIRSR000103-1"/>
    </source>
</evidence>
<dbReference type="GO" id="GO:0050661">
    <property type="term" value="F:NADP binding"/>
    <property type="evidence" value="ECO:0007669"/>
    <property type="project" value="InterPro"/>
</dbReference>
<sequence length="289" mass="31600">MKKRQIIGFIGTGIMGTGMVHNLLLNEYDVNILAHKNRAPIDRLVSSGAKELYSLKDIARQSDIVILCLPNSETVKVVLTKIISDLENDTLLIDCTTNSVEAVNQFQARAVSGGIRYAEAPLTGGQLQAETAALGAIVGCAREDFEEIKTVLGPCCQTIERFGDIGSGAKAKLISNFLALGTATLVVEAMKAARDCEVDWEKFYKLASQGSGHSMSLDRIAPKAINGEYDSYVFSIANTLKDLSYIRDIFEAEQDYGKMAQLLFDIYQQSNSEGNGEQFLSSRLKPRDL</sequence>
<evidence type="ECO:0000259" key="5">
    <source>
        <dbReference type="Pfam" id="PF14833"/>
    </source>
</evidence>
<dbReference type="InterPro" id="IPR013328">
    <property type="entry name" value="6PGD_dom2"/>
</dbReference>
<name>E0Y1E3_9PROT</name>
<evidence type="ECO:0000256" key="2">
    <source>
        <dbReference type="ARBA" id="ARBA00023027"/>
    </source>
</evidence>
<evidence type="ECO:0000256" key="1">
    <source>
        <dbReference type="ARBA" id="ARBA00023002"/>
    </source>
</evidence>
<proteinExistence type="predicted"/>
<dbReference type="PANTHER" id="PTHR43060:SF15">
    <property type="entry name" value="3-HYDROXYISOBUTYRATE DEHYDROGENASE-LIKE 1, MITOCHONDRIAL-RELATED"/>
    <property type="match status" value="1"/>
</dbReference>
<dbReference type="InterPro" id="IPR008927">
    <property type="entry name" value="6-PGluconate_DH-like_C_sf"/>
</dbReference>
<dbReference type="Gene3D" id="1.10.1040.10">
    <property type="entry name" value="N-(1-d-carboxylethyl)-l-norvaline Dehydrogenase, domain 2"/>
    <property type="match status" value="1"/>
</dbReference>
<dbReference type="Gene3D" id="3.40.50.720">
    <property type="entry name" value="NAD(P)-binding Rossmann-like Domain"/>
    <property type="match status" value="1"/>
</dbReference>
<feature type="active site" evidence="3">
    <location>
        <position position="172"/>
    </location>
</feature>
<keyword evidence="1" id="KW-0560">Oxidoreductase</keyword>
<dbReference type="GO" id="GO:0016491">
    <property type="term" value="F:oxidoreductase activity"/>
    <property type="evidence" value="ECO:0007669"/>
    <property type="project" value="UniProtKB-KW"/>
</dbReference>
<feature type="domain" description="6-phosphogluconate dehydrogenase NADP-binding" evidence="4">
    <location>
        <begin position="7"/>
        <end position="158"/>
    </location>
</feature>
<dbReference type="GO" id="GO:0051287">
    <property type="term" value="F:NAD binding"/>
    <property type="evidence" value="ECO:0007669"/>
    <property type="project" value="InterPro"/>
</dbReference>
<dbReference type="PANTHER" id="PTHR43060">
    <property type="entry name" value="3-HYDROXYISOBUTYRATE DEHYDROGENASE-LIKE 1, MITOCHONDRIAL-RELATED"/>
    <property type="match status" value="1"/>
</dbReference>
<dbReference type="SUPFAM" id="SSF51735">
    <property type="entry name" value="NAD(P)-binding Rossmann-fold domains"/>
    <property type="match status" value="1"/>
</dbReference>
<evidence type="ECO:0000259" key="4">
    <source>
        <dbReference type="Pfam" id="PF03446"/>
    </source>
</evidence>
<dbReference type="SUPFAM" id="SSF48179">
    <property type="entry name" value="6-phosphogluconate dehydrogenase C-terminal domain-like"/>
    <property type="match status" value="1"/>
</dbReference>
<dbReference type="EMBL" id="GU474942">
    <property type="protein sequence ID" value="ADI20484.1"/>
    <property type="molecule type" value="Genomic_DNA"/>
</dbReference>
<organism evidence="6">
    <name type="scientific">uncultured alpha proteobacterium EB080_L58F04</name>
    <dbReference type="NCBI Taxonomy" id="710798"/>
    <lineage>
        <taxon>Bacteria</taxon>
        <taxon>Pseudomonadati</taxon>
        <taxon>Pseudomonadota</taxon>
        <taxon>Alphaproteobacteria</taxon>
        <taxon>environmental samples</taxon>
    </lineage>
</organism>
<dbReference type="InterPro" id="IPR006115">
    <property type="entry name" value="6PGDH_NADP-bd"/>
</dbReference>
<accession>E0Y1E3</accession>
<dbReference type="InterPro" id="IPR036291">
    <property type="entry name" value="NAD(P)-bd_dom_sf"/>
</dbReference>
<dbReference type="PIRSF" id="PIRSF000103">
    <property type="entry name" value="HIBADH"/>
    <property type="match status" value="1"/>
</dbReference>
<dbReference type="InterPro" id="IPR029154">
    <property type="entry name" value="HIBADH-like_NADP-bd"/>
</dbReference>
<dbReference type="InterPro" id="IPR015815">
    <property type="entry name" value="HIBADH-related"/>
</dbReference>
<dbReference type="Pfam" id="PF14833">
    <property type="entry name" value="NAD_binding_11"/>
    <property type="match status" value="1"/>
</dbReference>
<keyword evidence="2" id="KW-0520">NAD</keyword>
<reference evidence="6" key="1">
    <citation type="journal article" date="2011" name="Environ. Microbiol.">
        <title>Time-series analyses of Monterey Bay coastal microbial picoplankton using a 'genome proxy' microarray.</title>
        <authorList>
            <person name="Rich V.I."/>
            <person name="Pham V.D."/>
            <person name="Eppley J."/>
            <person name="Shi Y."/>
            <person name="DeLong E.F."/>
        </authorList>
    </citation>
    <scope>NUCLEOTIDE SEQUENCE</scope>
</reference>
<protein>
    <submittedName>
        <fullName evidence="6">3-hydroxyisobutyrate dehydrogenase and related beta-hydroxyacid dehydrogenases</fullName>
    </submittedName>
</protein>
<dbReference type="Pfam" id="PF03446">
    <property type="entry name" value="NAD_binding_2"/>
    <property type="match status" value="1"/>
</dbReference>
<feature type="domain" description="3-hydroxyisobutyrate dehydrogenase-like NAD-binding" evidence="5">
    <location>
        <begin position="166"/>
        <end position="278"/>
    </location>
</feature>
<evidence type="ECO:0000313" key="6">
    <source>
        <dbReference type="EMBL" id="ADI20484.1"/>
    </source>
</evidence>